<dbReference type="OrthoDB" id="38946at2759"/>
<dbReference type="SUPFAM" id="SSF52540">
    <property type="entry name" value="P-loop containing nucleoside triphosphate hydrolases"/>
    <property type="match status" value="1"/>
</dbReference>
<dbReference type="PANTHER" id="PTHR11566">
    <property type="entry name" value="DYNAMIN"/>
    <property type="match status" value="1"/>
</dbReference>
<evidence type="ECO:0000256" key="1">
    <source>
        <dbReference type="SAM" id="MobiDB-lite"/>
    </source>
</evidence>
<dbReference type="GO" id="GO:0005737">
    <property type="term" value="C:cytoplasm"/>
    <property type="evidence" value="ECO:0007669"/>
    <property type="project" value="TreeGrafter"/>
</dbReference>
<feature type="compositionally biased region" description="Basic and acidic residues" evidence="1">
    <location>
        <begin position="27"/>
        <end position="44"/>
    </location>
</feature>
<accession>A0A9N8D7Q0</accession>
<feature type="region of interest" description="Disordered" evidence="1">
    <location>
        <begin position="1"/>
        <end position="58"/>
    </location>
</feature>
<dbReference type="GO" id="GO:0005874">
    <property type="term" value="C:microtubule"/>
    <property type="evidence" value="ECO:0007669"/>
    <property type="project" value="TreeGrafter"/>
</dbReference>
<dbReference type="Gene3D" id="3.40.50.300">
    <property type="entry name" value="P-loop containing nucleotide triphosphate hydrolases"/>
    <property type="match status" value="1"/>
</dbReference>
<keyword evidence="4" id="KW-1185">Reference proteome</keyword>
<comment type="caution">
    <text evidence="3">The sequence shown here is derived from an EMBL/GenBank/DDBJ whole genome shotgun (WGS) entry which is preliminary data.</text>
</comment>
<name>A0A9N8D7Q0_9STRA</name>
<dbReference type="InterPro" id="IPR022812">
    <property type="entry name" value="Dynamin"/>
</dbReference>
<evidence type="ECO:0000313" key="3">
    <source>
        <dbReference type="EMBL" id="CAB9496731.1"/>
    </source>
</evidence>
<sequence>MTELEDNEDPNDLQYNSSLQGSGLVMTREERRKLRDSRKAKDVKTTGPPQQGGGLGEDDDRFAVLLSRNEDDLLRFVAKVNKVYQENLKRPAPFMTFVLCGMQSAGKSTIMERFLGSALNIVQQGTGTRCPLDCTCIHDSNCRNPTCELYGEELPEAYHGKDVPVEDVFKRITDFNKNLGSEDRFSTKPIYLVYRSSNVQNMRFVDTPGIISNQSTGKDNREEIKTILRSEMRKPNTKLCVLLEPKEFATNPILNFCDESLGGHLPPEKLFTNRMKLIGDADEFEKDKFEMWLEGHERFNLDNGGSEMPLNQEVSKRLRFETAKKTMREIMLKDTIERLPEVLNSLRADLDRCNAEQKTLLDRKKFNDAQNLRNIVSHMLYHIQKRMESYLDGDLAISLKFPGKLQTLEDEIDEEEDSDWCSKELNFHSQKENHWRDRVSKLEEFPPEICPNEKFLGGKQYQRALEFFRVIMIDALPDPYQLKDKVANVTGFLSGGLQHENWERAMVEITRVCLKDVSHPGLNYLIKHIGCIFRRLFSIAMEDVKQGEKYSAEFKLLPVGLERFLENEFNEMLWELMLKVSGEVHSSMEPMYSSIDPNLPTFQCKRISVDMTQNHYVKRGDKFIPADEDVEENETKGWMESIKNRLNVFSTNNSSSAKTFLREENRKRATAKKSFLPDERAAMITKEETEMILTRSFEYIVGLLEFNLFVFKFQLNHHFYQGFKEAIRSTLIARVNDADWNQLVRPDPGIDSRLEELDGQIRGLSDSLRDVQRMHRSI</sequence>
<evidence type="ECO:0000259" key="2">
    <source>
        <dbReference type="Pfam" id="PF00350"/>
    </source>
</evidence>
<dbReference type="Pfam" id="PF00350">
    <property type="entry name" value="Dynamin_N"/>
    <property type="match status" value="1"/>
</dbReference>
<dbReference type="GO" id="GO:0003924">
    <property type="term" value="F:GTPase activity"/>
    <property type="evidence" value="ECO:0007669"/>
    <property type="project" value="TreeGrafter"/>
</dbReference>
<dbReference type="GO" id="GO:0008017">
    <property type="term" value="F:microtubule binding"/>
    <property type="evidence" value="ECO:0007669"/>
    <property type="project" value="TreeGrafter"/>
</dbReference>
<protein>
    <submittedName>
        <fullName evidence="3">Dynamin-related protein</fullName>
    </submittedName>
</protein>
<dbReference type="PANTHER" id="PTHR11566:SF169">
    <property type="entry name" value="DYNAMIN-LIKE PROTEIN C"/>
    <property type="match status" value="1"/>
</dbReference>
<dbReference type="GO" id="GO:0016020">
    <property type="term" value="C:membrane"/>
    <property type="evidence" value="ECO:0007669"/>
    <property type="project" value="TreeGrafter"/>
</dbReference>
<dbReference type="EMBL" id="CAICTM010000009">
    <property type="protein sequence ID" value="CAB9496731.1"/>
    <property type="molecule type" value="Genomic_DNA"/>
</dbReference>
<dbReference type="Proteomes" id="UP001153069">
    <property type="component" value="Unassembled WGS sequence"/>
</dbReference>
<feature type="domain" description="Dynamin N-terminal" evidence="2">
    <location>
        <begin position="98"/>
        <end position="251"/>
    </location>
</feature>
<gene>
    <name evidence="3" type="ORF">SEMRO_9_G006970.1</name>
</gene>
<proteinExistence type="predicted"/>
<dbReference type="InterPro" id="IPR027417">
    <property type="entry name" value="P-loop_NTPase"/>
</dbReference>
<feature type="compositionally biased region" description="Acidic residues" evidence="1">
    <location>
        <begin position="1"/>
        <end position="11"/>
    </location>
</feature>
<dbReference type="AlphaFoldDB" id="A0A9N8D7Q0"/>
<reference evidence="3" key="1">
    <citation type="submission" date="2020-06" db="EMBL/GenBank/DDBJ databases">
        <authorList>
            <consortium name="Plant Systems Biology data submission"/>
        </authorList>
    </citation>
    <scope>NUCLEOTIDE SEQUENCE</scope>
    <source>
        <strain evidence="3">D6</strain>
    </source>
</reference>
<dbReference type="InterPro" id="IPR045063">
    <property type="entry name" value="Dynamin_N"/>
</dbReference>
<organism evidence="3 4">
    <name type="scientific">Seminavis robusta</name>
    <dbReference type="NCBI Taxonomy" id="568900"/>
    <lineage>
        <taxon>Eukaryota</taxon>
        <taxon>Sar</taxon>
        <taxon>Stramenopiles</taxon>
        <taxon>Ochrophyta</taxon>
        <taxon>Bacillariophyta</taxon>
        <taxon>Bacillariophyceae</taxon>
        <taxon>Bacillariophycidae</taxon>
        <taxon>Naviculales</taxon>
        <taxon>Naviculaceae</taxon>
        <taxon>Seminavis</taxon>
    </lineage>
</organism>
<evidence type="ECO:0000313" key="4">
    <source>
        <dbReference type="Proteomes" id="UP001153069"/>
    </source>
</evidence>